<name>A0A022R174_ERYGU</name>
<feature type="non-terminal residue" evidence="2">
    <location>
        <position position="1"/>
    </location>
</feature>
<sequence>APLPHVINLTGVTKQRETVDLPEEIVEEILDLPEEIVEEILHRLPIKSLLRFNEVFIKHHMKKNSNTKLICLSYPYNTHRSCSLRPLLDGNNNNPVTITSLDRHPVGHFITSCSDPSEEEYSMIHNLSVLSVNILGSCNGPVLATVNWKYLIIWNPSTREAKNIICFVGGIVREPGYFVYGFGCDEHTNNYKIVRFFFSVSTCHAEMYSSRTNSWKKIENYHKVFEYGYSGKFVNGRLHWMAVSRGCYTSWEIGSLDLVEENFGTLARPDYFLKYSSRPNLENLGGYLSLICFDDGNNIHIWGMTKYDEAESWTKFWTLFNWIEDFKYYATTTPFWVTKNGDTAVAFGPYIIVFDKKDESASISNSCGSVEVRFGCYFKVPEIQIGPHLFVESLVSPFGDEHPAKELRDLRDE</sequence>
<dbReference type="InterPro" id="IPR006527">
    <property type="entry name" value="F-box-assoc_dom_typ1"/>
</dbReference>
<dbReference type="NCBIfam" id="TIGR01640">
    <property type="entry name" value="F_box_assoc_1"/>
    <property type="match status" value="1"/>
</dbReference>
<dbReference type="AlphaFoldDB" id="A0A022R174"/>
<dbReference type="Proteomes" id="UP000030748">
    <property type="component" value="Unassembled WGS sequence"/>
</dbReference>
<dbReference type="Pfam" id="PF00646">
    <property type="entry name" value="F-box"/>
    <property type="match status" value="1"/>
</dbReference>
<dbReference type="InterPro" id="IPR050796">
    <property type="entry name" value="SCF_F-box_component"/>
</dbReference>
<dbReference type="EMBL" id="KI630827">
    <property type="protein sequence ID" value="EYU32550.1"/>
    <property type="molecule type" value="Genomic_DNA"/>
</dbReference>
<dbReference type="PROSITE" id="PS50181">
    <property type="entry name" value="FBOX"/>
    <property type="match status" value="1"/>
</dbReference>
<accession>A0A022R174</accession>
<dbReference type="PANTHER" id="PTHR31672:SF13">
    <property type="entry name" value="F-BOX PROTEIN CPR30-LIKE"/>
    <property type="match status" value="1"/>
</dbReference>
<organism evidence="2 3">
    <name type="scientific">Erythranthe guttata</name>
    <name type="common">Yellow monkey flower</name>
    <name type="synonym">Mimulus guttatus</name>
    <dbReference type="NCBI Taxonomy" id="4155"/>
    <lineage>
        <taxon>Eukaryota</taxon>
        <taxon>Viridiplantae</taxon>
        <taxon>Streptophyta</taxon>
        <taxon>Embryophyta</taxon>
        <taxon>Tracheophyta</taxon>
        <taxon>Spermatophyta</taxon>
        <taxon>Magnoliopsida</taxon>
        <taxon>eudicotyledons</taxon>
        <taxon>Gunneridae</taxon>
        <taxon>Pentapetalae</taxon>
        <taxon>asterids</taxon>
        <taxon>lamiids</taxon>
        <taxon>Lamiales</taxon>
        <taxon>Phrymaceae</taxon>
        <taxon>Erythranthe</taxon>
    </lineage>
</organism>
<dbReference type="STRING" id="4155.A0A022R174"/>
<evidence type="ECO:0000313" key="3">
    <source>
        <dbReference type="Proteomes" id="UP000030748"/>
    </source>
</evidence>
<dbReference type="InterPro" id="IPR001810">
    <property type="entry name" value="F-box_dom"/>
</dbReference>
<reference evidence="2 3" key="1">
    <citation type="journal article" date="2013" name="Proc. Natl. Acad. Sci. U.S.A.">
        <title>Fine-scale variation in meiotic recombination in Mimulus inferred from population shotgun sequencing.</title>
        <authorList>
            <person name="Hellsten U."/>
            <person name="Wright K.M."/>
            <person name="Jenkins J."/>
            <person name="Shu S."/>
            <person name="Yuan Y."/>
            <person name="Wessler S.R."/>
            <person name="Schmutz J."/>
            <person name="Willis J.H."/>
            <person name="Rokhsar D.S."/>
        </authorList>
    </citation>
    <scope>NUCLEOTIDE SEQUENCE [LARGE SCALE GENOMIC DNA]</scope>
    <source>
        <strain evidence="3">cv. DUN x IM62</strain>
    </source>
</reference>
<keyword evidence="3" id="KW-1185">Reference proteome</keyword>
<dbReference type="PANTHER" id="PTHR31672">
    <property type="entry name" value="BNACNNG10540D PROTEIN"/>
    <property type="match status" value="1"/>
</dbReference>
<protein>
    <recommendedName>
        <fullName evidence="1">F-box domain-containing protein</fullName>
    </recommendedName>
</protein>
<proteinExistence type="predicted"/>
<dbReference type="InterPro" id="IPR017451">
    <property type="entry name" value="F-box-assoc_interact_dom"/>
</dbReference>
<evidence type="ECO:0000259" key="1">
    <source>
        <dbReference type="PROSITE" id="PS50181"/>
    </source>
</evidence>
<evidence type="ECO:0000313" key="2">
    <source>
        <dbReference type="EMBL" id="EYU32550.1"/>
    </source>
</evidence>
<gene>
    <name evidence="2" type="ORF">MIMGU_mgv1a019462mg</name>
</gene>
<feature type="domain" description="F-box" evidence="1">
    <location>
        <begin position="26"/>
        <end position="55"/>
    </location>
</feature>
<dbReference type="Pfam" id="PF07734">
    <property type="entry name" value="FBA_1"/>
    <property type="match status" value="1"/>
</dbReference>